<feature type="domain" description="Multidrug resistance protein MdtA-like barrel-sandwich hybrid" evidence="3">
    <location>
        <begin position="56"/>
        <end position="206"/>
    </location>
</feature>
<dbReference type="Gene3D" id="2.40.30.170">
    <property type="match status" value="1"/>
</dbReference>
<organism evidence="4 5">
    <name type="scientific">Chitiniphilus purpureus</name>
    <dbReference type="NCBI Taxonomy" id="2981137"/>
    <lineage>
        <taxon>Bacteria</taxon>
        <taxon>Pseudomonadati</taxon>
        <taxon>Pseudomonadota</taxon>
        <taxon>Betaproteobacteria</taxon>
        <taxon>Neisseriales</taxon>
        <taxon>Chitinibacteraceae</taxon>
        <taxon>Chitiniphilus</taxon>
    </lineage>
</organism>
<evidence type="ECO:0000259" key="3">
    <source>
        <dbReference type="Pfam" id="PF25917"/>
    </source>
</evidence>
<feature type="chain" id="PRO_5047115706" evidence="2">
    <location>
        <begin position="26"/>
        <end position="305"/>
    </location>
</feature>
<accession>A0ABY6DPR9</accession>
<dbReference type="PANTHER" id="PTHR30469">
    <property type="entry name" value="MULTIDRUG RESISTANCE PROTEIN MDTA"/>
    <property type="match status" value="1"/>
</dbReference>
<comment type="similarity">
    <text evidence="1">Belongs to the membrane fusion protein (MFP) (TC 8.A.1) family.</text>
</comment>
<dbReference type="InterPro" id="IPR006143">
    <property type="entry name" value="RND_pump_MFP"/>
</dbReference>
<evidence type="ECO:0000256" key="2">
    <source>
        <dbReference type="SAM" id="SignalP"/>
    </source>
</evidence>
<keyword evidence="2" id="KW-0732">Signal</keyword>
<dbReference type="Proteomes" id="UP001061302">
    <property type="component" value="Chromosome"/>
</dbReference>
<dbReference type="NCBIfam" id="TIGR01730">
    <property type="entry name" value="RND_mfp"/>
    <property type="match status" value="1"/>
</dbReference>
<dbReference type="Gene3D" id="1.10.287.470">
    <property type="entry name" value="Helix hairpin bin"/>
    <property type="match status" value="1"/>
</dbReference>
<evidence type="ECO:0000313" key="5">
    <source>
        <dbReference type="Proteomes" id="UP001061302"/>
    </source>
</evidence>
<dbReference type="EMBL" id="CP106753">
    <property type="protein sequence ID" value="UXY15476.1"/>
    <property type="molecule type" value="Genomic_DNA"/>
</dbReference>
<feature type="signal peptide" evidence="2">
    <location>
        <begin position="1"/>
        <end position="25"/>
    </location>
</feature>
<dbReference type="InterPro" id="IPR058625">
    <property type="entry name" value="MdtA-like_BSH"/>
</dbReference>
<dbReference type="Gene3D" id="2.40.50.100">
    <property type="match status" value="1"/>
</dbReference>
<dbReference type="PANTHER" id="PTHR30469:SF15">
    <property type="entry name" value="HLYD FAMILY OF SECRETION PROTEINS"/>
    <property type="match status" value="1"/>
</dbReference>
<dbReference type="Pfam" id="PF25917">
    <property type="entry name" value="BSH_RND"/>
    <property type="match status" value="1"/>
</dbReference>
<proteinExistence type="inferred from homology"/>
<reference evidence="4" key="1">
    <citation type="submission" date="2022-10" db="EMBL/GenBank/DDBJ databases">
        <title>Chitiniphilus purpureus sp. nov., a novel chitin-degrading bacterium isolated from crawfish pond sediment.</title>
        <authorList>
            <person name="Li K."/>
        </authorList>
    </citation>
    <scope>NUCLEOTIDE SEQUENCE</scope>
    <source>
        <strain evidence="4">CD1</strain>
    </source>
</reference>
<keyword evidence="5" id="KW-1185">Reference proteome</keyword>
<dbReference type="SUPFAM" id="SSF111369">
    <property type="entry name" value="HlyD-like secretion proteins"/>
    <property type="match status" value="1"/>
</dbReference>
<evidence type="ECO:0000313" key="4">
    <source>
        <dbReference type="EMBL" id="UXY15476.1"/>
    </source>
</evidence>
<protein>
    <submittedName>
        <fullName evidence="4">Efflux RND transporter periplasmic adaptor subunit</fullName>
    </submittedName>
</protein>
<name>A0ABY6DPR9_9NEIS</name>
<dbReference type="RefSeq" id="WP_263124886.1">
    <property type="nucleotide sequence ID" value="NZ_CP106753.1"/>
</dbReference>
<sequence>MKLGKRIASVAAAAIVLGLAGFWLAGGAADVPSAAPAGTPWVAVGRGRVDVEGGVVRLAAQRDGVVQRVDVEEGDTVRAGQLLAALDDRQARLQAALAHAEYQAAQAGSAPLRARLAAAQREARRLQQAVAGDLAPGQTLDAARDQVAMLSAELALAGRQAETLRRKWQVAQYEVARHTVRAPSDGHIVRRDVRPGDGISTLNVTPLFLFAPARPRIVRAEFEERFIPQLRPGDAVQIVLEADEQRVYPGRLVRLSPAVGLRTRSDDPSEKQDVRVVEAQVSLAAPQLLIGQRVLVRVPRTGARP</sequence>
<evidence type="ECO:0000256" key="1">
    <source>
        <dbReference type="ARBA" id="ARBA00009477"/>
    </source>
</evidence>
<gene>
    <name evidence="4" type="ORF">N8I74_00220</name>
</gene>